<dbReference type="EMBL" id="VGJJ01000033">
    <property type="protein sequence ID" value="MBM3282456.1"/>
    <property type="molecule type" value="Genomic_DNA"/>
</dbReference>
<accession>A0A8T4C7E6</accession>
<evidence type="ECO:0000313" key="2">
    <source>
        <dbReference type="Proteomes" id="UP000774699"/>
    </source>
</evidence>
<gene>
    <name evidence="1" type="ORF">FJY86_03915</name>
</gene>
<comment type="caution">
    <text evidence="1">The sequence shown here is derived from an EMBL/GenBank/DDBJ whole genome shotgun (WGS) entry which is preliminary data.</text>
</comment>
<dbReference type="Proteomes" id="UP000774699">
    <property type="component" value="Unassembled WGS sequence"/>
</dbReference>
<protein>
    <submittedName>
        <fullName evidence="1">Uncharacterized protein</fullName>
    </submittedName>
</protein>
<reference evidence="1" key="1">
    <citation type="submission" date="2019-03" db="EMBL/GenBank/DDBJ databases">
        <title>Lake Tanganyika Metagenome-Assembled Genomes (MAGs).</title>
        <authorList>
            <person name="Tran P."/>
        </authorList>
    </citation>
    <scope>NUCLEOTIDE SEQUENCE</scope>
    <source>
        <strain evidence="1">M_DeepCast_50m_m2_156</strain>
    </source>
</reference>
<name>A0A8T4C7E6_9ARCH</name>
<evidence type="ECO:0000313" key="1">
    <source>
        <dbReference type="EMBL" id="MBM3282456.1"/>
    </source>
</evidence>
<sequence length="115" mass="13458">MIFACEATSDTILKTLSQEPQLTAKQVYVRSIRTTSKPVSYQAIHKHLTSLCEVHVLEKSGPHYRINHEWILRTEQFLEDAKRNNAQNRPEIEENAPIKELDYRYRKSETPGFFP</sequence>
<proteinExistence type="predicted"/>
<dbReference type="AlphaFoldDB" id="A0A8T4C7E6"/>
<organism evidence="1 2">
    <name type="scientific">Candidatus Iainarchaeum sp</name>
    <dbReference type="NCBI Taxonomy" id="3101447"/>
    <lineage>
        <taxon>Archaea</taxon>
        <taxon>Candidatus Iainarchaeota</taxon>
        <taxon>Candidatus Iainarchaeia</taxon>
        <taxon>Candidatus Iainarchaeales</taxon>
        <taxon>Candidatus Iainarchaeaceae</taxon>
        <taxon>Candidatus Iainarchaeum</taxon>
    </lineage>
</organism>